<evidence type="ECO:0000313" key="3">
    <source>
        <dbReference type="EMBL" id="CAE8658540.1"/>
    </source>
</evidence>
<evidence type="ECO:0000256" key="1">
    <source>
        <dbReference type="SAM" id="MobiDB-lite"/>
    </source>
</evidence>
<feature type="compositionally biased region" description="Low complexity" evidence="1">
    <location>
        <begin position="182"/>
        <end position="198"/>
    </location>
</feature>
<keyword evidence="4" id="KW-1185">Reference proteome</keyword>
<gene>
    <name evidence="2" type="ORF">PGLA1383_LOCUS42491</name>
    <name evidence="3" type="ORF">PGLA2088_LOCUS13456</name>
</gene>
<organism evidence="2 4">
    <name type="scientific">Polarella glacialis</name>
    <name type="common">Dinoflagellate</name>
    <dbReference type="NCBI Taxonomy" id="89957"/>
    <lineage>
        <taxon>Eukaryota</taxon>
        <taxon>Sar</taxon>
        <taxon>Alveolata</taxon>
        <taxon>Dinophyceae</taxon>
        <taxon>Suessiales</taxon>
        <taxon>Suessiaceae</taxon>
        <taxon>Polarella</taxon>
    </lineage>
</organism>
<evidence type="ECO:0000313" key="2">
    <source>
        <dbReference type="EMBL" id="CAE8625491.1"/>
    </source>
</evidence>
<protein>
    <submittedName>
        <fullName evidence="2">Uncharacterized protein</fullName>
    </submittedName>
</protein>
<evidence type="ECO:0000313" key="4">
    <source>
        <dbReference type="Proteomes" id="UP000654075"/>
    </source>
</evidence>
<proteinExistence type="predicted"/>
<feature type="region of interest" description="Disordered" evidence="1">
    <location>
        <begin position="47"/>
        <end position="109"/>
    </location>
</feature>
<comment type="caution">
    <text evidence="2">The sequence shown here is derived from an EMBL/GenBank/DDBJ whole genome shotgun (WGS) entry which is preliminary data.</text>
</comment>
<dbReference type="AlphaFoldDB" id="A0A813GE94"/>
<dbReference type="Proteomes" id="UP000626109">
    <property type="component" value="Unassembled WGS sequence"/>
</dbReference>
<accession>A0A813GE94</accession>
<dbReference type="EMBL" id="CAJNNW010016109">
    <property type="protein sequence ID" value="CAE8658540.1"/>
    <property type="molecule type" value="Genomic_DNA"/>
</dbReference>
<reference evidence="2" key="1">
    <citation type="submission" date="2021-02" db="EMBL/GenBank/DDBJ databases">
        <authorList>
            <person name="Dougan E. K."/>
            <person name="Rhodes N."/>
            <person name="Thang M."/>
            <person name="Chan C."/>
        </authorList>
    </citation>
    <scope>NUCLEOTIDE SEQUENCE</scope>
</reference>
<dbReference type="Proteomes" id="UP000654075">
    <property type="component" value="Unassembled WGS sequence"/>
</dbReference>
<dbReference type="EMBL" id="CAJNNV010028694">
    <property type="protein sequence ID" value="CAE8625491.1"/>
    <property type="molecule type" value="Genomic_DNA"/>
</dbReference>
<name>A0A813GE94_POLGL</name>
<feature type="region of interest" description="Disordered" evidence="1">
    <location>
        <begin position="178"/>
        <end position="214"/>
    </location>
</feature>
<sequence>MGRHPSNSAVTEFLTTGCVESVGLKGVNMVCSLPDGPDAQLPRWGSLPTAEESPGCHSPCRIPSESEPPSPCDMVGPCLQTRPAQKKGKQQPLPGPLRKHPVGQAPPRHEALPSAKALPMQLMAVLSSKVGSEATEPAAGLAALRARGRAALTALGQDPPAQPCQDAAQCSPFTVLPREHQQPPAQQQSRSAQRAQHPAQPPQGPAEARSTEETRYLAQLRQELEDVEEQSAQQWKQQQLLAQMAQQWQERLQQQALRDHALVRQQWHEQWLLSGQQHPLQFHGSRSLQVDPVADVLTSLPCPSGASEEEDLLAGLPASLPPVALEHNNFSFNYEMLLARQGPPPGLETVEGQVHLTFVRQEAKENKDPLLGKEGVWSSQEGHPQKVDLLSISSLLSRRPAISQEAVDVPWKL</sequence>